<comment type="caution">
    <text evidence="1">The sequence shown here is derived from an EMBL/GenBank/DDBJ whole genome shotgun (WGS) entry which is preliminary data.</text>
</comment>
<name>A0A9D5HG86_9LILI</name>
<protein>
    <submittedName>
        <fullName evidence="1">Uncharacterized protein</fullName>
    </submittedName>
</protein>
<evidence type="ECO:0000313" key="1">
    <source>
        <dbReference type="EMBL" id="KAJ0975107.1"/>
    </source>
</evidence>
<dbReference type="AlphaFoldDB" id="A0A9D5HG86"/>
<reference evidence="1" key="1">
    <citation type="submission" date="2021-03" db="EMBL/GenBank/DDBJ databases">
        <authorList>
            <person name="Li Z."/>
            <person name="Yang C."/>
        </authorList>
    </citation>
    <scope>NUCLEOTIDE SEQUENCE</scope>
    <source>
        <strain evidence="1">Dzin_1.0</strain>
        <tissue evidence="1">Leaf</tissue>
    </source>
</reference>
<accession>A0A9D5HG86</accession>
<proteinExistence type="predicted"/>
<reference evidence="1" key="2">
    <citation type="journal article" date="2022" name="Hortic Res">
        <title>The genome of Dioscorea zingiberensis sheds light on the biosynthesis, origin and evolution of the medicinally important diosgenin saponins.</title>
        <authorList>
            <person name="Li Y."/>
            <person name="Tan C."/>
            <person name="Li Z."/>
            <person name="Guo J."/>
            <person name="Li S."/>
            <person name="Chen X."/>
            <person name="Wang C."/>
            <person name="Dai X."/>
            <person name="Yang H."/>
            <person name="Song W."/>
            <person name="Hou L."/>
            <person name="Xu J."/>
            <person name="Tong Z."/>
            <person name="Xu A."/>
            <person name="Yuan X."/>
            <person name="Wang W."/>
            <person name="Yang Q."/>
            <person name="Chen L."/>
            <person name="Sun Z."/>
            <person name="Wang K."/>
            <person name="Pan B."/>
            <person name="Chen J."/>
            <person name="Bao Y."/>
            <person name="Liu F."/>
            <person name="Qi X."/>
            <person name="Gang D.R."/>
            <person name="Wen J."/>
            <person name="Li J."/>
        </authorList>
    </citation>
    <scope>NUCLEOTIDE SEQUENCE</scope>
    <source>
        <strain evidence="1">Dzin_1.0</strain>
    </source>
</reference>
<dbReference type="EMBL" id="JAGGNH010000004">
    <property type="protein sequence ID" value="KAJ0975107.1"/>
    <property type="molecule type" value="Genomic_DNA"/>
</dbReference>
<evidence type="ECO:0000313" key="2">
    <source>
        <dbReference type="Proteomes" id="UP001085076"/>
    </source>
</evidence>
<keyword evidence="2" id="KW-1185">Reference proteome</keyword>
<organism evidence="1 2">
    <name type="scientific">Dioscorea zingiberensis</name>
    <dbReference type="NCBI Taxonomy" id="325984"/>
    <lineage>
        <taxon>Eukaryota</taxon>
        <taxon>Viridiplantae</taxon>
        <taxon>Streptophyta</taxon>
        <taxon>Embryophyta</taxon>
        <taxon>Tracheophyta</taxon>
        <taxon>Spermatophyta</taxon>
        <taxon>Magnoliopsida</taxon>
        <taxon>Liliopsida</taxon>
        <taxon>Dioscoreales</taxon>
        <taxon>Dioscoreaceae</taxon>
        <taxon>Dioscorea</taxon>
    </lineage>
</organism>
<dbReference type="Proteomes" id="UP001085076">
    <property type="component" value="Miscellaneous, Linkage group lg04"/>
</dbReference>
<sequence>MVLLGVAICSLSGFPVPYPASTLVPLDALVSNKCEAQVNKEGSRAIGLSMEL</sequence>
<gene>
    <name evidence="1" type="ORF">J5N97_017072</name>
</gene>